<protein>
    <submittedName>
        <fullName evidence="2">Uncharacterized protein</fullName>
    </submittedName>
</protein>
<feature type="compositionally biased region" description="Basic residues" evidence="1">
    <location>
        <begin position="3657"/>
        <end position="3675"/>
    </location>
</feature>
<feature type="region of interest" description="Disordered" evidence="1">
    <location>
        <begin position="2431"/>
        <end position="2453"/>
    </location>
</feature>
<feature type="region of interest" description="Disordered" evidence="1">
    <location>
        <begin position="1543"/>
        <end position="1631"/>
    </location>
</feature>
<feature type="region of interest" description="Disordered" evidence="1">
    <location>
        <begin position="757"/>
        <end position="787"/>
    </location>
</feature>
<feature type="compositionally biased region" description="Basic and acidic residues" evidence="1">
    <location>
        <begin position="1414"/>
        <end position="1433"/>
    </location>
</feature>
<feature type="region of interest" description="Disordered" evidence="1">
    <location>
        <begin position="1374"/>
        <end position="1393"/>
    </location>
</feature>
<dbReference type="EMBL" id="BKCJ010000004">
    <property type="protein sequence ID" value="GEU28339.1"/>
    <property type="molecule type" value="Genomic_DNA"/>
</dbReference>
<feature type="region of interest" description="Disordered" evidence="1">
    <location>
        <begin position="968"/>
        <end position="992"/>
    </location>
</feature>
<feature type="compositionally biased region" description="Gly residues" evidence="1">
    <location>
        <begin position="1378"/>
        <end position="1391"/>
    </location>
</feature>
<feature type="compositionally biased region" description="Low complexity" evidence="1">
    <location>
        <begin position="3109"/>
        <end position="3120"/>
    </location>
</feature>
<feature type="region of interest" description="Disordered" evidence="1">
    <location>
        <begin position="2686"/>
        <end position="2711"/>
    </location>
</feature>
<feature type="region of interest" description="Disordered" evidence="1">
    <location>
        <begin position="2493"/>
        <end position="2548"/>
    </location>
</feature>
<feature type="compositionally biased region" description="Basic and acidic residues" evidence="1">
    <location>
        <begin position="2842"/>
        <end position="2859"/>
    </location>
</feature>
<feature type="compositionally biased region" description="Basic and acidic residues" evidence="1">
    <location>
        <begin position="1111"/>
        <end position="1130"/>
    </location>
</feature>
<feature type="compositionally biased region" description="Basic and acidic residues" evidence="1">
    <location>
        <begin position="2512"/>
        <end position="2529"/>
    </location>
</feature>
<feature type="region of interest" description="Disordered" evidence="1">
    <location>
        <begin position="3587"/>
        <end position="3606"/>
    </location>
</feature>
<feature type="compositionally biased region" description="Low complexity" evidence="1">
    <location>
        <begin position="857"/>
        <end position="867"/>
    </location>
</feature>
<name>A0A699GEM3_TANCI</name>
<feature type="region of interest" description="Disordered" evidence="1">
    <location>
        <begin position="2580"/>
        <end position="2613"/>
    </location>
</feature>
<reference evidence="2" key="1">
    <citation type="journal article" date="2019" name="Sci. Rep.">
        <title>Draft genome of Tanacetum cinerariifolium, the natural source of mosquito coil.</title>
        <authorList>
            <person name="Yamashiro T."/>
            <person name="Shiraishi A."/>
            <person name="Satake H."/>
            <person name="Nakayama K."/>
        </authorList>
    </citation>
    <scope>NUCLEOTIDE SEQUENCE</scope>
</reference>
<feature type="region of interest" description="Disordered" evidence="1">
    <location>
        <begin position="3036"/>
        <end position="3169"/>
    </location>
</feature>
<feature type="compositionally biased region" description="Basic and acidic residues" evidence="1">
    <location>
        <begin position="2431"/>
        <end position="2443"/>
    </location>
</feature>
<feature type="region of interest" description="Disordered" evidence="1">
    <location>
        <begin position="1404"/>
        <end position="1441"/>
    </location>
</feature>
<feature type="region of interest" description="Disordered" evidence="1">
    <location>
        <begin position="827"/>
        <end position="910"/>
    </location>
</feature>
<feature type="compositionally biased region" description="Basic and acidic residues" evidence="1">
    <location>
        <begin position="2919"/>
        <end position="2936"/>
    </location>
</feature>
<feature type="compositionally biased region" description="Basic and acidic residues" evidence="1">
    <location>
        <begin position="3450"/>
        <end position="3470"/>
    </location>
</feature>
<gene>
    <name evidence="2" type="ORF">Tci_000317</name>
</gene>
<feature type="region of interest" description="Disordered" evidence="1">
    <location>
        <begin position="2839"/>
        <end position="2860"/>
    </location>
</feature>
<feature type="region of interest" description="Disordered" evidence="1">
    <location>
        <begin position="2889"/>
        <end position="2938"/>
    </location>
</feature>
<feature type="compositionally biased region" description="Basic and acidic residues" evidence="1">
    <location>
        <begin position="1543"/>
        <end position="1558"/>
    </location>
</feature>
<organism evidence="2">
    <name type="scientific">Tanacetum cinerariifolium</name>
    <name type="common">Dalmatian daisy</name>
    <name type="synonym">Chrysanthemum cinerariifolium</name>
    <dbReference type="NCBI Taxonomy" id="118510"/>
    <lineage>
        <taxon>Eukaryota</taxon>
        <taxon>Viridiplantae</taxon>
        <taxon>Streptophyta</taxon>
        <taxon>Embryophyta</taxon>
        <taxon>Tracheophyta</taxon>
        <taxon>Spermatophyta</taxon>
        <taxon>Magnoliopsida</taxon>
        <taxon>eudicotyledons</taxon>
        <taxon>Gunneridae</taxon>
        <taxon>Pentapetalae</taxon>
        <taxon>asterids</taxon>
        <taxon>campanulids</taxon>
        <taxon>Asterales</taxon>
        <taxon>Asteraceae</taxon>
        <taxon>Asteroideae</taxon>
        <taxon>Anthemideae</taxon>
        <taxon>Anthemidinae</taxon>
        <taxon>Tanacetum</taxon>
    </lineage>
</organism>
<feature type="compositionally biased region" description="Basic and acidic residues" evidence="1">
    <location>
        <begin position="2702"/>
        <end position="2711"/>
    </location>
</feature>
<feature type="region of interest" description="Disordered" evidence="1">
    <location>
        <begin position="2366"/>
        <end position="2385"/>
    </location>
</feature>
<feature type="compositionally biased region" description="Low complexity" evidence="1">
    <location>
        <begin position="1563"/>
        <end position="1572"/>
    </location>
</feature>
<feature type="region of interest" description="Disordered" evidence="1">
    <location>
        <begin position="3740"/>
        <end position="3764"/>
    </location>
</feature>
<feature type="region of interest" description="Disordered" evidence="1">
    <location>
        <begin position="3227"/>
        <end position="3266"/>
    </location>
</feature>
<comment type="caution">
    <text evidence="2">The sequence shown here is derived from an EMBL/GenBank/DDBJ whole genome shotgun (WGS) entry which is preliminary data.</text>
</comment>
<feature type="compositionally biased region" description="Low complexity" evidence="1">
    <location>
        <begin position="1057"/>
        <end position="1068"/>
    </location>
</feature>
<evidence type="ECO:0000256" key="1">
    <source>
        <dbReference type="SAM" id="MobiDB-lite"/>
    </source>
</evidence>
<feature type="region of interest" description="Disordered" evidence="1">
    <location>
        <begin position="3303"/>
        <end position="3325"/>
    </location>
</feature>
<feature type="region of interest" description="Disordered" evidence="1">
    <location>
        <begin position="2035"/>
        <end position="2059"/>
    </location>
</feature>
<sequence>MGVQVRIPARQRGGVGRGVGGVKEHARDERGVVERAVQPGELGRLGKAPGQRRAGGVLRQPELEAVVVARAVERELVQHADFLQHRRGRLRKTQVEHLAAVELGMFDLAHHVHGVRALAHQDVGAVAAGADRVAQHDLVAAGGAGKHGGVVAVAAHQQAGAGAGHQAVVAGTGIPALFLGQQLAAERHAVGGPPKRLVRGRQGDVGQHAGAQAGIGRGRIEPRDVAGQLAAGRLAVERVAQQGRDVVGVAEFHQAVARFGLGQEAAGVLLAGEQLVGPEAQPVQVGRAVERSVVQQRQRFQARGVGGGKAQLRDVGVELGRDDGLGRAQQHGVVGAAHRAVGLQREAPLAGVGAAALQHVVARPGHQDVVAGAGKQDVVAVAAVEIIVAAGRAQDVAAAVAIQGVMVHADGQRDVLGGGVADQEVLAGPALHPRRAHDGGKVDMVDFQADPGQGAGVDHQRNLGTDVDRGGGASTGGQRAGAQPGGHVQRAGLLRGVARDQQPGVGDRAVAAQAQRAVLLQLAGVLGGQELPRLRFHGAAGGAGHRVVLDAADQVEGGGGAAQQRGRTGRLEAHAHRHADGERAAHAVAVGGNAERDVGQRRVRGVLVFIAQAGHDRHRDGARGQAGAGVDPVRRDDRDAIDGRRLAADHCQHQRRRGGVAVAGGVRKHPARHVDGDGAGAGRGQRGGIGRAVAAEVGQRAAHHVNGGQVDHARIAEGKRERGVLAGHQHGSAAGDGDRGRHRIDQVRRRLGGAHVAGGVGHAHHQGAAGIGGQHQAGQSPGQAVDAGQQPGLAAIDRDLHHVAGSQRRAQRAAQRLARIIGDQLAGDAGRAGETDRAADGGRRRHRVDLQRRQAARDAAVARQVGIPGNGNRGGTGRHPGRRREGGRVHARIGRGRQRTEHAAGHRHVGGVEPARHVGERERDDGRFHPVGHRHIAGDDHGGHGLVERPRRDAFRTVVAERIDHAHPQHAAAGQGMVERPGGAVDGGRQPGGAIVERHLHRLARVKRQRQGAADGLRRHRGDQVGIADARVAGEHGAAHRGADGRQGIDGHGRAGGAAAAVAGNVRVDGGRHDDGGHAAGQAGGRREDRRVHQRVGGGGQAGQRAVGHADIVRAEAERRFAEGEGDDGRVAGLERGAAASNDQRRRLAVHGQTRQRAAHAGVAGGVHVTAGRQGHDHGTGIARIGREDGAVHVRIGGRGKAGEHAAGHRQAGRIEVLRRFAEGEGDGGALARQQYRVGAGDGNRGRHGVDRVGRDLGRAEVAGRIGHAHHQVAAGGQGLAGQGPAQAVDGGHAEGLAAVERHLHLVACRQRRVQGAGQRLLRIVGDQVARRAAVVGELHPAADHRDGRHGVDLQRGDDAAGAAVAGRIRITARHGHGGGAGRHPGVGGKGGRVHARIGGGRHRAQHAAGDGHVGGREAGGRLGERERDDGRGHAVGHRHIAADDHRGRALVERIVVGALDAVVAEGVGHPHPQHAAARQRMGQRPAGAVDGGDFPRGAVVERHFHVFAGAQRQRQRAGDGLGCHRRHQVAIAEAGIGREIGEAERRRRRRQGVDRDGGTAGPGAVVAGQVGVDRRRHADGGRGAGHAGSRREDGRVHQRRGGGGKARQHAVGHADIVHREADRRFAEREGDERRFARLELGHAAGDRQAGRQGVDRNGGQHAARARIAGRIGIAARRQRHAGRAGKAAGRREHGGIDGGVGGDGQAGDAAAAHRQAGGRKALRHFGEGEGQIGALAGQQHRGVAGDDHRRRRGVERIARPPYRAVVAGGVVDAHLQVAVAAQQHGQLQRPAVVAHRRGGGNPELAAVERHFHRLAGRQVGGQRAGDGLQRIIGDQVAVADAGVIGERRRRAHGGGRHRAVAERRHGSRRARVAGGVREAARHADGGNAVGHALVGREDGRVRQRVDGRAEAAQHAAGDGNVTGVETDRRLAEAEADHGLLTHPQRGAVAGDQQYRRRGIHGNRRRAGAAARVAGTVRVQAGRQRHAGAGAAQAGRRRELGGVHARVARHGQVGHGAVDGHQVGRVKAERHLAEGKGQGGGLAGSQAGRVAGDGHGGRRQVELVRGRKYRSGVAGHVRHPHLHGAACAAIIGQQLRRQHPLRGAGGDRRQPAGAAVGAADAIVGREHHAGAARGGRHRVDGNCRAAGAGADIAGRIGQHAGRHADHAVAGSQAGIGREGGGVHQRVGGGGKIGEAAVSGRDVGLRETDRRLGKAKRDGGRVACLEAVGAGADGQQRRLGVDADRWCAAARAQVAGHVGVQAVGQGDACCAGQARQRREHHRVHERVGGGREAAQGAAAGHQVADGEAGRRFAEGQADHGRLAGAQAGGAAGDGDRGRDDVELVGAGSDGAVVAGAIGHAHLHAAGAGRQRLSRQQPSVAARGGDGALPGGAVVERYFHHVAGGQCAAERAGDILRGRVGDEIGGAGATVDREHHAGAGEHGRQGVEGNGRTGAGRAAVAGQVGVRAWRQVDLGRAGGHVGVRREHRRVHQRVAGLHQAGQRTAGHADVTDGEDGRRFAEGERDQRRGSAVEHGGAGVGGDGHRGGHRVDGDRLQRAAHAEIAEAIGIRLVRNRDVGRTLAGAGRRREDGRVDQWIGGNAEPGQGAAADQDVAEREAYRRAAELEGDVGDLACLERAHVAGDGHAGRHRGIGDRRDAGALAAVAGSILVGAGCDRDIGHACGLPGDRGQHRRVHERVGGGGETGERAAAGHDARGAETYGHFAEGKRDDGRIGAVEALLGAADLQRGRRLVERVGKAGNGAVVAGGIGHAHLHLLVGARQQRLAGQRPGAGAHGGRGALPGGAVIERHFHRFANGQVGAQRAADGLRGHVGDAVAAGAAVGGEDGRAGNSERRLGIDGNRRQAGAGAGIAGMVKVTAGIDAHHAAAAVDAGSWGEHDRVDQRVGGGGKAAQGAAAGGQAGDREAHRRVAEGDGHDGRLAGLERAGAAADAGRGRRGVERIGLGIDRAVVAGAVGHAHLQHIVAGQGLARQGPGAARSDGGGPAGAVVERDFHHVARAQRGAQRAADGLGGRVGDQVARRAGVGRERHGADGNRGRQRIDGHRRRGWRRDRVAGRVGDGAGHQRKAGADVLDAGGGGEQGRVHQRIGGDGQPAQRAAAGADRAGVKAERQFAERERDQRHVAGLERSAAAGNRQRGRQRVDRHRQRHGAAAVVAESVSVRAGRHRYRRGGAGQAGGRRELGRVHQRIGGGGKAAQHAVADSHIGLREAAGRGAEGKRDQGAFARGQRAVVAGDDQRRHGSVDRDSRRHAGLAAVAGRIDVAARIDGHAGGGAGLARCGREHARVHQGVGGGGQAGDGAARHGQRGRREVGGRFAEGERQVGALAHAQRGRVAGDHHRGGRGVEHVRGAEGGTVVAGRIGHAHLHGAAAGQRYAGQAPAGAAGGGGGVDPGRAIVERNLHRLVAGQRGAQGAADGLRSDVGDQVAVADARIGRERDAGGGQDRRHGVDADGRAGARHAGVAGRVGVRAAGHGDRHRTGRHAAVGRELGGVHQRIGGGRQVRQHAVGDGHVAGHEADRRFAEGKRDGGAVAQLERAQVAADGHDGRHRVERDHGRQAAAALQAEAVGITAARDRDRRRPGDVGARREQGRVNTVALVDQVADGAAAGHDVGGGKAERRAAEGKGQVGRLAGVEEGAVAGDHHRRSQRDRHAQRRRRRARIAGNVGIGAGRQLDAAEQAAEAAVRGEVHREHARVGRGLQVRDGAVDAAEAGQRQAVRDFAERRRDGRALAGAHHADAAAEGRGRSRHVQHVRRALDRAGIAGCIDHAHLQDVAAGERDAGHAPGIAADAGAGRGPGTAVVERHFHVLVGGQAGGERAAHGLLGNAGDQVGAAGAAHARARQGLAGQLERGAARAGGGRGPGGAVVERHLHPVAGLQRTAERARDGLRGHVGDQVRIADAAIVGKRHRQRGGRTGHGSLDRGARVVDHHVAVADGDRQRGAAALAGKRLVHQRLQCGLGRARRCRRVAVGQAAVGGDEARCTGRGRREIPLAVGAGADGERDDDRAAHVGVADDHVAERAHGAAGRHHLAGRRAGHQGRVVDRRGADHGAGVDGAGQAAGVGGRQRERGVDVGAHHDLVVGGREGQRPQLGRQRRRRRGAQHVAAGTAGEPGAGQHAVGGRVIDDQADGAAVDVGHGDVGERADGGVVADGGGADALVAGRQHIVAAAGRDQAVAVEQGRHGRHVGARQHHRERRGAGHVHVAGGGQRIAGAAFAAQGQLGDGDVVGRTHRAHQVGAGDGQRMGDGVIRGGRDRGQLHIADGNRIAGGILAAGAAGVPVQGGGQIEPGAVHGRPASVVEHAVQGQLVGPVEHDGKRRAAGGSHHGRRQRVAAALAGHGELGRIDVVAGVDAGGSDGEHAGAGVVRGGRDRGRNAGIGNGHVVDGDLEAQRIDDAHAEDALEIGIRTQVEQARFVDDQAHHRLAPAHGLEVGVQRIHGKHHVAQQVAHQVAAADLDAGEVEHAAAGAQVHVADRREQRAVDGQTVVVDGDAQHAGAIGVDDGDAAAVGALRIEVESAADDVVDADHAAGSQAGGGEQRDVGIGAEADGAVVGQQRVRIRLLGLGRDGAGGLDAAGVRLQHPVGAQQVAAGDVGRCGHVGAGAVGQGVDERRARLALRHVAAVQQQVAAVAQGRAPLLQRCRMGGQAGGVQHGVAEVQLAAGAVRDDLDAVQAFQALQGGRDLRHAIAFRRQLHHQYAVGRSGRQDRGVGDAGIDEEDRMVMTLAHFAAPNSYATGTIMGSFIKIAKFSCLPNGLSGAANACVR</sequence>
<evidence type="ECO:0000313" key="2">
    <source>
        <dbReference type="EMBL" id="GEU28339.1"/>
    </source>
</evidence>
<feature type="compositionally biased region" description="Basic and acidic residues" evidence="1">
    <location>
        <begin position="3041"/>
        <end position="3058"/>
    </location>
</feature>
<feature type="compositionally biased region" description="Basic residues" evidence="1">
    <location>
        <begin position="1598"/>
        <end position="1611"/>
    </location>
</feature>
<proteinExistence type="predicted"/>
<feature type="region of interest" description="Disordered" evidence="1">
    <location>
        <begin position="4100"/>
        <end position="4133"/>
    </location>
</feature>
<feature type="compositionally biased region" description="Basic and acidic residues" evidence="1">
    <location>
        <begin position="3740"/>
        <end position="3759"/>
    </location>
</feature>
<feature type="region of interest" description="Disordered" evidence="1">
    <location>
        <begin position="664"/>
        <end position="687"/>
    </location>
</feature>
<feature type="region of interest" description="Disordered" evidence="1">
    <location>
        <begin position="3450"/>
        <end position="3475"/>
    </location>
</feature>
<feature type="compositionally biased region" description="Gly residues" evidence="1">
    <location>
        <begin position="868"/>
        <end position="878"/>
    </location>
</feature>
<feature type="compositionally biased region" description="Basic and acidic residues" evidence="1">
    <location>
        <begin position="3121"/>
        <end position="3141"/>
    </location>
</feature>
<feature type="compositionally biased region" description="Basic and acidic residues" evidence="1">
    <location>
        <begin position="831"/>
        <end position="856"/>
    </location>
</feature>
<feature type="compositionally biased region" description="Basic and acidic residues" evidence="1">
    <location>
        <begin position="3227"/>
        <end position="3237"/>
    </location>
</feature>
<feature type="compositionally biased region" description="Gly residues" evidence="1">
    <location>
        <begin position="2902"/>
        <end position="2918"/>
    </location>
</feature>
<feature type="compositionally biased region" description="Basic and acidic residues" evidence="1">
    <location>
        <begin position="1616"/>
        <end position="1631"/>
    </location>
</feature>
<feature type="compositionally biased region" description="Basic and acidic residues" evidence="1">
    <location>
        <begin position="3251"/>
        <end position="3265"/>
    </location>
</feature>
<feature type="compositionally biased region" description="Basic and acidic residues" evidence="1">
    <location>
        <begin position="1034"/>
        <end position="1053"/>
    </location>
</feature>
<feature type="compositionally biased region" description="Basic and acidic residues" evidence="1">
    <location>
        <begin position="3587"/>
        <end position="3605"/>
    </location>
</feature>
<feature type="region of interest" description="Disordered" evidence="1">
    <location>
        <begin position="3620"/>
        <end position="3676"/>
    </location>
</feature>
<feature type="region of interest" description="Disordered" evidence="1">
    <location>
        <begin position="1034"/>
        <end position="1162"/>
    </location>
</feature>
<feature type="compositionally biased region" description="Gly residues" evidence="1">
    <location>
        <begin position="677"/>
        <end position="687"/>
    </location>
</feature>
<feature type="compositionally biased region" description="Basic residues" evidence="1">
    <location>
        <begin position="3152"/>
        <end position="3165"/>
    </location>
</feature>
<accession>A0A699GEM3</accession>